<dbReference type="CDD" id="cd16917">
    <property type="entry name" value="HATPase_UhpB-NarQ-NarX-like"/>
    <property type="match status" value="1"/>
</dbReference>
<dbReference type="EC" id="2.7.13.3" evidence="2"/>
<dbReference type="Pfam" id="PF07730">
    <property type="entry name" value="HisKA_3"/>
    <property type="match status" value="1"/>
</dbReference>
<dbReference type="Pfam" id="PF02518">
    <property type="entry name" value="HATPase_c"/>
    <property type="match status" value="1"/>
</dbReference>
<keyword evidence="3" id="KW-0597">Phosphoprotein</keyword>
<feature type="transmembrane region" description="Helical" evidence="10">
    <location>
        <begin position="38"/>
        <end position="57"/>
    </location>
</feature>
<dbReference type="Gene3D" id="1.20.5.1930">
    <property type="match status" value="1"/>
</dbReference>
<feature type="transmembrane region" description="Helical" evidence="10">
    <location>
        <begin position="134"/>
        <end position="152"/>
    </location>
</feature>
<dbReference type="InterPro" id="IPR036890">
    <property type="entry name" value="HATPase_C_sf"/>
</dbReference>
<feature type="compositionally biased region" description="Basic and acidic residues" evidence="9">
    <location>
        <begin position="266"/>
        <end position="275"/>
    </location>
</feature>
<dbReference type="InterPro" id="IPR050482">
    <property type="entry name" value="Sensor_HK_TwoCompSys"/>
</dbReference>
<evidence type="ECO:0000256" key="6">
    <source>
        <dbReference type="ARBA" id="ARBA00022777"/>
    </source>
</evidence>
<dbReference type="SUPFAM" id="SSF55874">
    <property type="entry name" value="ATPase domain of HSP90 chaperone/DNA topoisomerase II/histidine kinase"/>
    <property type="match status" value="1"/>
</dbReference>
<feature type="transmembrane region" description="Helical" evidence="10">
    <location>
        <begin position="64"/>
        <end position="80"/>
    </location>
</feature>
<feature type="domain" description="Histidine kinase/HSP90-like ATPase" evidence="11">
    <location>
        <begin position="311"/>
        <end position="400"/>
    </location>
</feature>
<comment type="catalytic activity">
    <reaction evidence="1">
        <text>ATP + protein L-histidine = ADP + protein N-phospho-L-histidine.</text>
        <dbReference type="EC" id="2.7.13.3"/>
    </reaction>
</comment>
<keyword evidence="10" id="KW-1133">Transmembrane helix</keyword>
<dbReference type="PANTHER" id="PTHR24421:SF10">
    <property type="entry name" value="NITRATE_NITRITE SENSOR PROTEIN NARQ"/>
    <property type="match status" value="1"/>
</dbReference>
<dbReference type="InterPro" id="IPR003594">
    <property type="entry name" value="HATPase_dom"/>
</dbReference>
<gene>
    <name evidence="12" type="ORF">GSF22_02565</name>
</gene>
<evidence type="ECO:0000256" key="2">
    <source>
        <dbReference type="ARBA" id="ARBA00012438"/>
    </source>
</evidence>
<dbReference type="EMBL" id="WVUH01000009">
    <property type="protein sequence ID" value="MBO4204893.1"/>
    <property type="molecule type" value="Genomic_DNA"/>
</dbReference>
<evidence type="ECO:0000256" key="4">
    <source>
        <dbReference type="ARBA" id="ARBA00022679"/>
    </source>
</evidence>
<comment type="caution">
    <text evidence="12">The sequence shown here is derived from an EMBL/GenBank/DDBJ whole genome shotgun (WGS) entry which is preliminary data.</text>
</comment>
<keyword evidence="7" id="KW-0067">ATP-binding</keyword>
<dbReference type="GO" id="GO:0016301">
    <property type="term" value="F:kinase activity"/>
    <property type="evidence" value="ECO:0007669"/>
    <property type="project" value="UniProtKB-KW"/>
</dbReference>
<evidence type="ECO:0000256" key="8">
    <source>
        <dbReference type="ARBA" id="ARBA00023012"/>
    </source>
</evidence>
<dbReference type="SMART" id="SM00387">
    <property type="entry name" value="HATPase_c"/>
    <property type="match status" value="1"/>
</dbReference>
<keyword evidence="5" id="KW-0547">Nucleotide-binding</keyword>
<evidence type="ECO:0000256" key="3">
    <source>
        <dbReference type="ARBA" id="ARBA00022553"/>
    </source>
</evidence>
<feature type="region of interest" description="Disordered" evidence="9">
    <location>
        <begin position="248"/>
        <end position="282"/>
    </location>
</feature>
<reference evidence="12 13" key="1">
    <citation type="submission" date="2019-12" db="EMBL/GenBank/DDBJ databases">
        <title>Whole genome sequencing of endophytic Actinobacterium Micromonospora sp. MPMI6T.</title>
        <authorList>
            <person name="Evv R."/>
            <person name="Podile A.R."/>
        </authorList>
    </citation>
    <scope>NUCLEOTIDE SEQUENCE [LARGE SCALE GENOMIC DNA]</scope>
    <source>
        <strain evidence="12 13">MPMI6</strain>
    </source>
</reference>
<keyword evidence="13" id="KW-1185">Reference proteome</keyword>
<evidence type="ECO:0000313" key="12">
    <source>
        <dbReference type="EMBL" id="MBO4204893.1"/>
    </source>
</evidence>
<keyword evidence="8" id="KW-0902">Two-component regulatory system</keyword>
<keyword evidence="10" id="KW-0812">Transmembrane</keyword>
<evidence type="ECO:0000313" key="13">
    <source>
        <dbReference type="Proteomes" id="UP000823521"/>
    </source>
</evidence>
<dbReference type="RefSeq" id="WP_208811079.1">
    <property type="nucleotide sequence ID" value="NZ_WVUH01000009.1"/>
</dbReference>
<evidence type="ECO:0000259" key="11">
    <source>
        <dbReference type="SMART" id="SM00387"/>
    </source>
</evidence>
<evidence type="ECO:0000256" key="5">
    <source>
        <dbReference type="ARBA" id="ARBA00022741"/>
    </source>
</evidence>
<feature type="transmembrane region" description="Helical" evidence="10">
    <location>
        <begin position="109"/>
        <end position="128"/>
    </location>
</feature>
<keyword evidence="4" id="KW-0808">Transferase</keyword>
<feature type="region of interest" description="Disordered" evidence="9">
    <location>
        <begin position="396"/>
        <end position="416"/>
    </location>
</feature>
<dbReference type="Proteomes" id="UP000823521">
    <property type="component" value="Unassembled WGS sequence"/>
</dbReference>
<proteinExistence type="predicted"/>
<accession>A0ABS3VK32</accession>
<evidence type="ECO:0000256" key="1">
    <source>
        <dbReference type="ARBA" id="ARBA00000085"/>
    </source>
</evidence>
<name>A0ABS3VK32_MICEH</name>
<dbReference type="InterPro" id="IPR011712">
    <property type="entry name" value="Sig_transdc_His_kin_sub3_dim/P"/>
</dbReference>
<keyword evidence="10" id="KW-0472">Membrane</keyword>
<feature type="transmembrane region" description="Helical" evidence="10">
    <location>
        <begin position="12"/>
        <end position="32"/>
    </location>
</feature>
<dbReference type="PANTHER" id="PTHR24421">
    <property type="entry name" value="NITRATE/NITRITE SENSOR PROTEIN NARX-RELATED"/>
    <property type="match status" value="1"/>
</dbReference>
<evidence type="ECO:0000256" key="9">
    <source>
        <dbReference type="SAM" id="MobiDB-lite"/>
    </source>
</evidence>
<sequence>MTTTLHRFRPPVADLWLGVGLAVMLVEVGKFAGVAPPYRTGNLPGMAIVAGAALLLVWRRVQPVAVLCATAGLLVLNSWVGYPPQFVQWPVWIALFTCYSLLGWGPRAVAAVVTLLAVLGYALLDRLHVGPSELFWITVCVLVATFTGDLAHSRRATIAAARERSAIEARERAVQAERMVTQERRRLAGELHDALGHAVNVMVMQAGVGRRVFAENPQFAQEALRHIETVGRGALDELDRMLRVLQPIEPTERAEPVEPNQPDQSGEPKEPREPDEPVPADLTGLTGLVEQVRAAGRELQLTTGDVDLSASGARTLHRIVQEAVTNALRHTDAGRIRVDLAQIGDDVRVEVVNEGRDLPVPVAGRGLVNMRERTRLEGGRFEAGPVDGGFRVRAVIPARPGGPGSRPVQRPRRAEP</sequence>
<dbReference type="Gene3D" id="3.30.565.10">
    <property type="entry name" value="Histidine kinase-like ATPase, C-terminal domain"/>
    <property type="match status" value="1"/>
</dbReference>
<protein>
    <recommendedName>
        <fullName evidence="2">histidine kinase</fullName>
        <ecNumber evidence="2">2.7.13.3</ecNumber>
    </recommendedName>
</protein>
<evidence type="ECO:0000256" key="10">
    <source>
        <dbReference type="SAM" id="Phobius"/>
    </source>
</evidence>
<organism evidence="12 13">
    <name type="scientific">Micromonospora echinofusca</name>
    <dbReference type="NCBI Taxonomy" id="47858"/>
    <lineage>
        <taxon>Bacteria</taxon>
        <taxon>Bacillati</taxon>
        <taxon>Actinomycetota</taxon>
        <taxon>Actinomycetes</taxon>
        <taxon>Micromonosporales</taxon>
        <taxon>Micromonosporaceae</taxon>
        <taxon>Micromonospora</taxon>
    </lineage>
</organism>
<keyword evidence="6 12" id="KW-0418">Kinase</keyword>
<evidence type="ECO:0000256" key="7">
    <source>
        <dbReference type="ARBA" id="ARBA00022840"/>
    </source>
</evidence>